<dbReference type="GO" id="GO:0016075">
    <property type="term" value="P:rRNA catabolic process"/>
    <property type="evidence" value="ECO:0007669"/>
    <property type="project" value="TreeGrafter"/>
</dbReference>
<comment type="similarity">
    <text evidence="1">Belongs to the PemK/MazF family.</text>
</comment>
<sequence length="116" mass="13108">MYVPVKGDIVELDFNPSSGEEIRKRRPALVISTKKYSELTDLAFVCPITHADHNRLREMGFLIPVSNADVSGYINPMQCHTFDYRARHMEIIGRASSVVLAQVIHVINEIVNAKEI</sequence>
<dbReference type="PANTHER" id="PTHR33988:SF3">
    <property type="entry name" value="ENDORIBONUCLEASE TOXIN CHPB-RELATED"/>
    <property type="match status" value="1"/>
</dbReference>
<evidence type="ECO:0000313" key="3">
    <source>
        <dbReference type="EMBL" id="USS89004.1"/>
    </source>
</evidence>
<dbReference type="Pfam" id="PF02452">
    <property type="entry name" value="PemK_toxin"/>
    <property type="match status" value="1"/>
</dbReference>
<keyword evidence="4" id="KW-1185">Reference proteome</keyword>
<proteinExistence type="inferred from homology"/>
<accession>A0A9Q8ZP49</accession>
<dbReference type="GO" id="GO:0006402">
    <property type="term" value="P:mRNA catabolic process"/>
    <property type="evidence" value="ECO:0007669"/>
    <property type="project" value="TreeGrafter"/>
</dbReference>
<protein>
    <submittedName>
        <fullName evidence="3">Type II toxin-antitoxin system PemK/MazF family toxin</fullName>
    </submittedName>
</protein>
<dbReference type="AlphaFoldDB" id="A0A9Q8ZP49"/>
<dbReference type="SUPFAM" id="SSF50118">
    <property type="entry name" value="Cell growth inhibitor/plasmid maintenance toxic component"/>
    <property type="match status" value="1"/>
</dbReference>
<name>A0A9Q8ZP49_9LACO</name>
<dbReference type="Proteomes" id="UP001055911">
    <property type="component" value="Chromosome"/>
</dbReference>
<gene>
    <name evidence="3" type="ORF">M3M40_05820</name>
</gene>
<dbReference type="InterPro" id="IPR011067">
    <property type="entry name" value="Plasmid_toxin/cell-grow_inhib"/>
</dbReference>
<dbReference type="Gene3D" id="2.30.30.110">
    <property type="match status" value="1"/>
</dbReference>
<evidence type="ECO:0000313" key="4">
    <source>
        <dbReference type="Proteomes" id="UP001055911"/>
    </source>
</evidence>
<dbReference type="PANTHER" id="PTHR33988">
    <property type="entry name" value="ENDORIBONUCLEASE MAZF-RELATED"/>
    <property type="match status" value="1"/>
</dbReference>
<evidence type="ECO:0000256" key="2">
    <source>
        <dbReference type="ARBA" id="ARBA00022649"/>
    </source>
</evidence>
<keyword evidence="2" id="KW-1277">Toxin-antitoxin system</keyword>
<reference evidence="3" key="1">
    <citation type="submission" date="2022-05" db="EMBL/GenBank/DDBJ databases">
        <authorList>
            <person name="Oliphant S.A."/>
            <person name="Watson-Haigh N.S."/>
            <person name="Sumby K.M."/>
            <person name="Gardner J.M."/>
            <person name="Jiranek V."/>
        </authorList>
    </citation>
    <scope>NUCLEOTIDE SEQUENCE</scope>
    <source>
        <strain evidence="3">KI4_B1</strain>
    </source>
</reference>
<dbReference type="RefSeq" id="WP_252766521.1">
    <property type="nucleotide sequence ID" value="NZ_CP097119.1"/>
</dbReference>
<organism evidence="3 4">
    <name type="scientific">Fructilactobacillus cliffordii</name>
    <dbReference type="NCBI Taxonomy" id="2940299"/>
    <lineage>
        <taxon>Bacteria</taxon>
        <taxon>Bacillati</taxon>
        <taxon>Bacillota</taxon>
        <taxon>Bacilli</taxon>
        <taxon>Lactobacillales</taxon>
        <taxon>Lactobacillaceae</taxon>
        <taxon>Fructilactobacillus</taxon>
    </lineage>
</organism>
<dbReference type="GO" id="GO:0004521">
    <property type="term" value="F:RNA endonuclease activity"/>
    <property type="evidence" value="ECO:0007669"/>
    <property type="project" value="TreeGrafter"/>
</dbReference>
<dbReference type="InterPro" id="IPR003477">
    <property type="entry name" value="PemK-like"/>
</dbReference>
<evidence type="ECO:0000256" key="1">
    <source>
        <dbReference type="ARBA" id="ARBA00007521"/>
    </source>
</evidence>
<dbReference type="GO" id="GO:0003677">
    <property type="term" value="F:DNA binding"/>
    <property type="evidence" value="ECO:0007669"/>
    <property type="project" value="InterPro"/>
</dbReference>
<dbReference type="EMBL" id="CP097119">
    <property type="protein sequence ID" value="USS89004.1"/>
    <property type="molecule type" value="Genomic_DNA"/>
</dbReference>